<dbReference type="EMBL" id="JALHLF010000062">
    <property type="protein sequence ID" value="MCJ2183833.1"/>
    <property type="molecule type" value="Genomic_DNA"/>
</dbReference>
<keyword evidence="4" id="KW-1185">Reference proteome</keyword>
<organism evidence="3 4">
    <name type="scientific">Novosphingobium organovorum</name>
    <dbReference type="NCBI Taxonomy" id="2930092"/>
    <lineage>
        <taxon>Bacteria</taxon>
        <taxon>Pseudomonadati</taxon>
        <taxon>Pseudomonadota</taxon>
        <taxon>Alphaproteobacteria</taxon>
        <taxon>Sphingomonadales</taxon>
        <taxon>Sphingomonadaceae</taxon>
        <taxon>Novosphingobium</taxon>
    </lineage>
</organism>
<comment type="caution">
    <text evidence="3">The sequence shown here is derived from an EMBL/GenBank/DDBJ whole genome shotgun (WGS) entry which is preliminary data.</text>
</comment>
<evidence type="ECO:0000313" key="4">
    <source>
        <dbReference type="Proteomes" id="UP001162881"/>
    </source>
</evidence>
<name>A0ABT0BFR7_9SPHN</name>
<keyword evidence="3" id="KW-0396">Initiation factor</keyword>
<protein>
    <submittedName>
        <fullName evidence="3">Translation initiation factor IF-2 associated domain-containing protein</fullName>
    </submittedName>
</protein>
<proteinExistence type="predicted"/>
<dbReference type="Pfam" id="PF08364">
    <property type="entry name" value="IF2_assoc"/>
    <property type="match status" value="1"/>
</dbReference>
<feature type="non-terminal residue" evidence="3">
    <location>
        <position position="78"/>
    </location>
</feature>
<feature type="region of interest" description="Disordered" evidence="1">
    <location>
        <begin position="1"/>
        <end position="20"/>
    </location>
</feature>
<evidence type="ECO:0000259" key="2">
    <source>
        <dbReference type="Pfam" id="PF08364"/>
    </source>
</evidence>
<feature type="domain" description="Initiation factor 2 associated" evidence="2">
    <location>
        <begin position="12"/>
        <end position="50"/>
    </location>
</feature>
<reference evidence="3" key="1">
    <citation type="submission" date="2022-03" db="EMBL/GenBank/DDBJ databases">
        <title>Identification of a novel bacterium isolated from mangrove sediments.</title>
        <authorList>
            <person name="Pan X."/>
        </authorList>
    </citation>
    <scope>NUCLEOTIDE SEQUENCE</scope>
    <source>
        <strain evidence="3">B1949</strain>
    </source>
</reference>
<sequence length="78" mass="8236">MSETDNKPTLGRKPLGLKRSVEAGEVKQTFSHGRTNKVVVEVKRRKVIGKPGAEPVAETKAEAPAPKPAAPAPAEPTP</sequence>
<evidence type="ECO:0000256" key="1">
    <source>
        <dbReference type="SAM" id="MobiDB-lite"/>
    </source>
</evidence>
<feature type="region of interest" description="Disordered" evidence="1">
    <location>
        <begin position="48"/>
        <end position="78"/>
    </location>
</feature>
<dbReference type="RefSeq" id="WP_244022008.1">
    <property type="nucleotide sequence ID" value="NZ_JALHLF010000062.1"/>
</dbReference>
<feature type="compositionally biased region" description="Pro residues" evidence="1">
    <location>
        <begin position="65"/>
        <end position="78"/>
    </location>
</feature>
<gene>
    <name evidence="3" type="ORF">MTR62_14185</name>
</gene>
<accession>A0ABT0BFR7</accession>
<evidence type="ECO:0000313" key="3">
    <source>
        <dbReference type="EMBL" id="MCJ2183833.1"/>
    </source>
</evidence>
<dbReference type="Proteomes" id="UP001162881">
    <property type="component" value="Unassembled WGS sequence"/>
</dbReference>
<dbReference type="GO" id="GO:0003743">
    <property type="term" value="F:translation initiation factor activity"/>
    <property type="evidence" value="ECO:0007669"/>
    <property type="project" value="UniProtKB-KW"/>
</dbReference>
<keyword evidence="3" id="KW-0648">Protein biosynthesis</keyword>
<feature type="compositionally biased region" description="Low complexity" evidence="1">
    <location>
        <begin position="53"/>
        <end position="64"/>
    </location>
</feature>
<dbReference type="InterPro" id="IPR013575">
    <property type="entry name" value="IF2_assoc_dom_bac"/>
</dbReference>